<keyword evidence="3" id="KW-0804">Transcription</keyword>
<evidence type="ECO:0000313" key="7">
    <source>
        <dbReference type="Proteomes" id="UP000048984"/>
    </source>
</evidence>
<evidence type="ECO:0000256" key="2">
    <source>
        <dbReference type="ARBA" id="ARBA00023125"/>
    </source>
</evidence>
<dbReference type="EMBL" id="LJYW01000001">
    <property type="protein sequence ID" value="KPL55091.1"/>
    <property type="molecule type" value="Genomic_DNA"/>
</dbReference>
<dbReference type="GO" id="GO:0003700">
    <property type="term" value="F:DNA-binding transcription factor activity"/>
    <property type="evidence" value="ECO:0007669"/>
    <property type="project" value="UniProtKB-UniRule"/>
</dbReference>
<dbReference type="SMART" id="SM00866">
    <property type="entry name" value="UTRA"/>
    <property type="match status" value="1"/>
</dbReference>
<dbReference type="SMART" id="SM00345">
    <property type="entry name" value="HTH_GNTR"/>
    <property type="match status" value="1"/>
</dbReference>
<proteinExistence type="predicted"/>
<evidence type="ECO:0000256" key="3">
    <source>
        <dbReference type="ARBA" id="ARBA00023163"/>
    </source>
</evidence>
<feature type="domain" description="HTH gntR-type" evidence="5">
    <location>
        <begin position="11"/>
        <end position="79"/>
    </location>
</feature>
<sequence>MEGGTAKGGADSLNQRIRADIEAKILTGAWGPGHRIPFEHELMAEYGCARMTVSKVLSALAEAGLIERRRRAGSFVRRPSAQSAVLEIPDIKAEVTARGEAYAYRCVAEKRRRATREDRAAIPVPAGTELLLLTCLHLADGTPYACEERIIALDNVPDARDVDFTAEPPGTWLLHHVAWHEAEHHISAAGADQRIADLLDLPVGTACLVLERTTWRSGAALTAVRVWYPGDRQRLVARFTPAGPGR</sequence>
<evidence type="ECO:0000259" key="5">
    <source>
        <dbReference type="PROSITE" id="PS50949"/>
    </source>
</evidence>
<dbReference type="AlphaFoldDB" id="A0A0P6WF85"/>
<dbReference type="OrthoDB" id="9808698at2"/>
<organism evidence="6 7">
    <name type="scientific">Prosthecodimorpha hirschii</name>
    <dbReference type="NCBI Taxonomy" id="665126"/>
    <lineage>
        <taxon>Bacteria</taxon>
        <taxon>Pseudomonadati</taxon>
        <taxon>Pseudomonadota</taxon>
        <taxon>Alphaproteobacteria</taxon>
        <taxon>Hyphomicrobiales</taxon>
        <taxon>Ancalomicrobiaceae</taxon>
        <taxon>Prosthecodimorpha</taxon>
    </lineage>
</organism>
<dbReference type="STRING" id="665126.ABB55_25055"/>
<dbReference type="GO" id="GO:0006547">
    <property type="term" value="P:L-histidine metabolic process"/>
    <property type="evidence" value="ECO:0007669"/>
    <property type="project" value="UniProtKB-UniRule"/>
</dbReference>
<keyword evidence="2" id="KW-0238">DNA-binding</keyword>
<dbReference type="GO" id="GO:0045892">
    <property type="term" value="P:negative regulation of DNA-templated transcription"/>
    <property type="evidence" value="ECO:0007669"/>
    <property type="project" value="UniProtKB-UniRule"/>
</dbReference>
<dbReference type="Pfam" id="PF00392">
    <property type="entry name" value="GntR"/>
    <property type="match status" value="1"/>
</dbReference>
<evidence type="ECO:0000256" key="1">
    <source>
        <dbReference type="ARBA" id="ARBA00023015"/>
    </source>
</evidence>
<name>A0A0P6WF85_9HYPH</name>
<dbReference type="InterPro" id="IPR050679">
    <property type="entry name" value="Bact_HTH_transcr_reg"/>
</dbReference>
<dbReference type="CDD" id="cd07377">
    <property type="entry name" value="WHTH_GntR"/>
    <property type="match status" value="1"/>
</dbReference>
<dbReference type="PANTHER" id="PTHR44846">
    <property type="entry name" value="MANNOSYL-D-GLYCERATE TRANSPORT/METABOLISM SYSTEM REPRESSOR MNGR-RELATED"/>
    <property type="match status" value="1"/>
</dbReference>
<dbReference type="RefSeq" id="WP_054361258.1">
    <property type="nucleotide sequence ID" value="NZ_LJYW01000001.1"/>
</dbReference>
<protein>
    <recommendedName>
        <fullName evidence="4">Histidine utilization repressor</fullName>
    </recommendedName>
</protein>
<dbReference type="SUPFAM" id="SSF46785">
    <property type="entry name" value="Winged helix' DNA-binding domain"/>
    <property type="match status" value="1"/>
</dbReference>
<dbReference type="InterPro" id="IPR036390">
    <property type="entry name" value="WH_DNA-bd_sf"/>
</dbReference>
<accession>A0A0P6WF85</accession>
<dbReference type="Gene3D" id="3.40.1410.10">
    <property type="entry name" value="Chorismate lyase-like"/>
    <property type="match status" value="1"/>
</dbReference>
<dbReference type="GO" id="GO:0003677">
    <property type="term" value="F:DNA binding"/>
    <property type="evidence" value="ECO:0007669"/>
    <property type="project" value="UniProtKB-UniRule"/>
</dbReference>
<dbReference type="InterPro" id="IPR010248">
    <property type="entry name" value="His_ut_repres"/>
</dbReference>
<dbReference type="PRINTS" id="PR00035">
    <property type="entry name" value="HTHGNTR"/>
</dbReference>
<comment type="caution">
    <text evidence="6">The sequence shown here is derived from an EMBL/GenBank/DDBJ whole genome shotgun (WGS) entry which is preliminary data.</text>
</comment>
<dbReference type="InterPro" id="IPR036388">
    <property type="entry name" value="WH-like_DNA-bd_sf"/>
</dbReference>
<dbReference type="Proteomes" id="UP000048984">
    <property type="component" value="Unassembled WGS sequence"/>
</dbReference>
<evidence type="ECO:0000256" key="4">
    <source>
        <dbReference type="NCBIfam" id="TIGR02018"/>
    </source>
</evidence>
<keyword evidence="7" id="KW-1185">Reference proteome</keyword>
<reference evidence="6 7" key="1">
    <citation type="submission" date="2015-09" db="EMBL/GenBank/DDBJ databases">
        <authorList>
            <person name="Jackson K.R."/>
            <person name="Lunt B.L."/>
            <person name="Fisher J.N.B."/>
            <person name="Gardner A.V."/>
            <person name="Bailey M.E."/>
            <person name="Deus L.M."/>
            <person name="Earl A.S."/>
            <person name="Gibby P.D."/>
            <person name="Hartmann K.A."/>
            <person name="Liu J.E."/>
            <person name="Manci A.M."/>
            <person name="Nielsen D.A."/>
            <person name="Solomon M.B."/>
            <person name="Breakwell D.P."/>
            <person name="Burnett S.H."/>
            <person name="Grose J.H."/>
        </authorList>
    </citation>
    <scope>NUCLEOTIDE SEQUENCE [LARGE SCALE GENOMIC DNA]</scope>
    <source>
        <strain evidence="6 7">16</strain>
    </source>
</reference>
<dbReference type="SUPFAM" id="SSF64288">
    <property type="entry name" value="Chorismate lyase-like"/>
    <property type="match status" value="1"/>
</dbReference>
<dbReference type="PROSITE" id="PS50949">
    <property type="entry name" value="HTH_GNTR"/>
    <property type="match status" value="1"/>
</dbReference>
<dbReference type="InterPro" id="IPR028978">
    <property type="entry name" value="Chorismate_lyase_/UTRA_dom_sf"/>
</dbReference>
<dbReference type="PANTHER" id="PTHR44846:SF16">
    <property type="entry name" value="TRANSCRIPTIONAL REGULATOR PHNF-RELATED"/>
    <property type="match status" value="1"/>
</dbReference>
<keyword evidence="1" id="KW-0805">Transcription regulation</keyword>
<gene>
    <name evidence="6" type="ORF">ABB55_25055</name>
</gene>
<dbReference type="Gene3D" id="1.10.10.10">
    <property type="entry name" value="Winged helix-like DNA-binding domain superfamily/Winged helix DNA-binding domain"/>
    <property type="match status" value="1"/>
</dbReference>
<reference evidence="6 7" key="2">
    <citation type="submission" date="2015-10" db="EMBL/GenBank/DDBJ databases">
        <title>Draft Genome Sequence of Prosthecomicrobium hirschii ATCC 27832.</title>
        <authorList>
            <person name="Daniel J."/>
            <person name="Givan S.A."/>
            <person name="Brun Y.V."/>
            <person name="Brown P.J."/>
        </authorList>
    </citation>
    <scope>NUCLEOTIDE SEQUENCE [LARGE SCALE GENOMIC DNA]</scope>
    <source>
        <strain evidence="6 7">16</strain>
    </source>
</reference>
<dbReference type="InterPro" id="IPR011663">
    <property type="entry name" value="UTRA"/>
</dbReference>
<dbReference type="Pfam" id="PF07702">
    <property type="entry name" value="UTRA"/>
    <property type="match status" value="1"/>
</dbReference>
<dbReference type="InterPro" id="IPR000524">
    <property type="entry name" value="Tscrpt_reg_HTH_GntR"/>
</dbReference>
<evidence type="ECO:0000313" key="6">
    <source>
        <dbReference type="EMBL" id="KPL55091.1"/>
    </source>
</evidence>
<dbReference type="NCBIfam" id="TIGR02018">
    <property type="entry name" value="his_ut_repres"/>
    <property type="match status" value="1"/>
</dbReference>